<evidence type="ECO:0000256" key="2">
    <source>
        <dbReference type="ARBA" id="ARBA00005179"/>
    </source>
</evidence>
<keyword evidence="6" id="KW-1185">Reference proteome</keyword>
<dbReference type="GO" id="GO:0005829">
    <property type="term" value="C:cytosol"/>
    <property type="evidence" value="ECO:0000318"/>
    <property type="project" value="GO_Central"/>
</dbReference>
<dbReference type="CDD" id="cd01741">
    <property type="entry name" value="GATase1_1"/>
    <property type="match status" value="1"/>
</dbReference>
<organism evidence="6 7">
    <name type="scientific">Juglans regia</name>
    <name type="common">English walnut</name>
    <dbReference type="NCBI Taxonomy" id="51240"/>
    <lineage>
        <taxon>Eukaryota</taxon>
        <taxon>Viridiplantae</taxon>
        <taxon>Streptophyta</taxon>
        <taxon>Embryophyta</taxon>
        <taxon>Tracheophyta</taxon>
        <taxon>Spermatophyta</taxon>
        <taxon>Magnoliopsida</taxon>
        <taxon>eudicotyledons</taxon>
        <taxon>Gunneridae</taxon>
        <taxon>Pentapetalae</taxon>
        <taxon>rosids</taxon>
        <taxon>fabids</taxon>
        <taxon>Fagales</taxon>
        <taxon>Juglandaceae</taxon>
        <taxon>Juglans</taxon>
    </lineage>
</organism>
<dbReference type="PANTHER" id="PTHR42695:SF13">
    <property type="entry name" value="GLUTAMINE AMIDOTRANSFERASE CLASS-I FAMILY PROTEIN, EXPRESSED"/>
    <property type="match status" value="1"/>
</dbReference>
<keyword evidence="4" id="KW-0963">Cytoplasm</keyword>
<evidence type="ECO:0000313" key="7">
    <source>
        <dbReference type="RefSeq" id="XP_018826824.2"/>
    </source>
</evidence>
<dbReference type="Pfam" id="PF00117">
    <property type="entry name" value="GATase"/>
    <property type="match status" value="1"/>
</dbReference>
<sequence length="262" mass="29641">MEMGGKRFAVLLCAEDSDYVKKMYGGYFGVFVRMLAEEGETWKMYRVACGEFPDDEEIGVFDGFVITGSCNDAHGNDVWICKLLNLLKKLDSMKKKVLGICFGHQILARAIGGQTGRNKSGWDIGVTTIHLSSSSKLLSSDLKIPATLSLIECHRDEVRELPAKAEVIAWSEKTGIEMFRYGNHFMGIQGHPEYTHDILLHLVDDRLLQRDLIMESYAEEVRAKMVEGHEPDREAWKKLCISFLKGSTGMDFVRSIKENCKY</sequence>
<dbReference type="RefSeq" id="XP_018826824.2">
    <property type="nucleotide sequence ID" value="XM_018971279.2"/>
</dbReference>
<dbReference type="PROSITE" id="PS51273">
    <property type="entry name" value="GATASE_TYPE_1"/>
    <property type="match status" value="1"/>
</dbReference>
<evidence type="ECO:0000256" key="1">
    <source>
        <dbReference type="ARBA" id="ARBA00004514"/>
    </source>
</evidence>
<protein>
    <submittedName>
        <fullName evidence="7">Gamma-glutamyl peptidase 5-like</fullName>
    </submittedName>
</protein>
<dbReference type="InterPro" id="IPR017926">
    <property type="entry name" value="GATASE"/>
</dbReference>
<dbReference type="KEGG" id="jre:108995673"/>
<dbReference type="OrthoDB" id="92161at2759"/>
<dbReference type="Gramene" id="Jr16_20850_p1">
    <property type="protein sequence ID" value="cds.Jr16_20850_p1"/>
    <property type="gene ID" value="Jr16_20850"/>
</dbReference>
<evidence type="ECO:0000256" key="5">
    <source>
        <dbReference type="ARBA" id="ARBA00022801"/>
    </source>
</evidence>
<name>A0A2I4F5A9_JUGRE</name>
<dbReference type="GO" id="GO:0019760">
    <property type="term" value="P:glucosinolate metabolic process"/>
    <property type="evidence" value="ECO:0007669"/>
    <property type="project" value="UniProtKB-ARBA"/>
</dbReference>
<dbReference type="SUPFAM" id="SSF52317">
    <property type="entry name" value="Class I glutamine amidotransferase-like"/>
    <property type="match status" value="1"/>
</dbReference>
<comment type="pathway">
    <text evidence="2">Secondary metabolite biosynthesis.</text>
</comment>
<dbReference type="Gene3D" id="3.40.50.880">
    <property type="match status" value="1"/>
</dbReference>
<dbReference type="GO" id="GO:0008233">
    <property type="term" value="F:peptidase activity"/>
    <property type="evidence" value="ECO:0007669"/>
    <property type="project" value="UniProtKB-ARBA"/>
</dbReference>
<dbReference type="GeneID" id="108995673"/>
<proteinExistence type="inferred from homology"/>
<reference evidence="7" key="1">
    <citation type="submission" date="2025-08" db="UniProtKB">
        <authorList>
            <consortium name="RefSeq"/>
        </authorList>
    </citation>
    <scope>IDENTIFICATION</scope>
    <source>
        <tissue evidence="7">Leaves</tissue>
    </source>
</reference>
<dbReference type="InterPro" id="IPR044992">
    <property type="entry name" value="ChyE-like"/>
</dbReference>
<comment type="similarity">
    <text evidence="3">Belongs to the peptidase C26 family.</text>
</comment>
<accession>A0A2I4F5A9</accession>
<dbReference type="PANTHER" id="PTHR42695">
    <property type="entry name" value="GLUTAMINE AMIDOTRANSFERASE YLR126C-RELATED"/>
    <property type="match status" value="1"/>
</dbReference>
<keyword evidence="5" id="KW-0378">Hydrolase</keyword>
<dbReference type="AlphaFoldDB" id="A0A2I4F5A9"/>
<evidence type="ECO:0000313" key="6">
    <source>
        <dbReference type="Proteomes" id="UP000235220"/>
    </source>
</evidence>
<evidence type="ECO:0000256" key="4">
    <source>
        <dbReference type="ARBA" id="ARBA00022490"/>
    </source>
</evidence>
<dbReference type="InterPro" id="IPR029062">
    <property type="entry name" value="Class_I_gatase-like"/>
</dbReference>
<comment type="subcellular location">
    <subcellularLocation>
        <location evidence="1">Cytoplasm</location>
        <location evidence="1">Cytosol</location>
    </subcellularLocation>
</comment>
<evidence type="ECO:0000256" key="3">
    <source>
        <dbReference type="ARBA" id="ARBA00011083"/>
    </source>
</evidence>
<gene>
    <name evidence="7" type="primary">LOC108995673</name>
</gene>
<dbReference type="FunFam" id="3.40.50.880:FF:000040">
    <property type="entry name" value="Gamma-glutamyl peptidase 5"/>
    <property type="match status" value="1"/>
</dbReference>
<dbReference type="Proteomes" id="UP000235220">
    <property type="component" value="Chromosome 16"/>
</dbReference>